<proteinExistence type="predicted"/>
<reference evidence="3" key="1">
    <citation type="journal article" date="2014" name="Int. J. Syst. Evol. Microbiol.">
        <title>Complete genome sequence of Corynebacterium casei LMG S-19264T (=DSM 44701T), isolated from a smear-ripened cheese.</title>
        <authorList>
            <consortium name="US DOE Joint Genome Institute (JGI-PGF)"/>
            <person name="Walter F."/>
            <person name="Albersmeier A."/>
            <person name="Kalinowski J."/>
            <person name="Ruckert C."/>
        </authorList>
    </citation>
    <scope>NUCLEOTIDE SEQUENCE</scope>
    <source>
        <strain evidence="3">CGMCC 1.6333</strain>
    </source>
</reference>
<dbReference type="InterPro" id="IPR021997">
    <property type="entry name" value="SporV_AA"/>
</dbReference>
<keyword evidence="1" id="KW-0472">Membrane</keyword>
<dbReference type="Proteomes" id="UP000618460">
    <property type="component" value="Unassembled WGS sequence"/>
</dbReference>
<organism evidence="3 4">
    <name type="scientific">Paraliobacillus quinghaiensis</name>
    <dbReference type="NCBI Taxonomy" id="470815"/>
    <lineage>
        <taxon>Bacteria</taxon>
        <taxon>Bacillati</taxon>
        <taxon>Bacillota</taxon>
        <taxon>Bacilli</taxon>
        <taxon>Bacillales</taxon>
        <taxon>Bacillaceae</taxon>
        <taxon>Paraliobacillus</taxon>
    </lineage>
</organism>
<feature type="transmembrane region" description="Helical" evidence="1">
    <location>
        <begin position="147"/>
        <end position="165"/>
    </location>
</feature>
<keyword evidence="4" id="KW-1185">Reference proteome</keyword>
<reference evidence="3" key="2">
    <citation type="submission" date="2020-09" db="EMBL/GenBank/DDBJ databases">
        <authorList>
            <person name="Sun Q."/>
            <person name="Zhou Y."/>
        </authorList>
    </citation>
    <scope>NUCLEOTIDE SEQUENCE</scope>
    <source>
        <strain evidence="3">CGMCC 1.6333</strain>
    </source>
</reference>
<evidence type="ECO:0000313" key="4">
    <source>
        <dbReference type="Proteomes" id="UP000618460"/>
    </source>
</evidence>
<accession>A0A917TIV5</accession>
<protein>
    <submittedName>
        <fullName evidence="3">Stage V sporulation protein AA</fullName>
    </submittedName>
</protein>
<keyword evidence="1" id="KW-0812">Transmembrane</keyword>
<evidence type="ECO:0000256" key="1">
    <source>
        <dbReference type="SAM" id="Phobius"/>
    </source>
</evidence>
<feature type="transmembrane region" description="Helical" evidence="1">
    <location>
        <begin position="98"/>
        <end position="119"/>
    </location>
</feature>
<dbReference type="InterPro" id="IPR038548">
    <property type="entry name" value="SporV_AA_N_sf"/>
</dbReference>
<dbReference type="RefSeq" id="WP_117152038.1">
    <property type="nucleotide sequence ID" value="NZ_BMLG01000001.1"/>
</dbReference>
<evidence type="ECO:0000313" key="3">
    <source>
        <dbReference type="EMBL" id="GGM22424.1"/>
    </source>
</evidence>
<dbReference type="EMBL" id="BMLG01000001">
    <property type="protein sequence ID" value="GGM22424.1"/>
    <property type="molecule type" value="Genomic_DNA"/>
</dbReference>
<feature type="domain" description="Stage V sporulation protein AA" evidence="2">
    <location>
        <begin position="4"/>
        <end position="90"/>
    </location>
</feature>
<name>A0A917TIV5_9BACI</name>
<dbReference type="Gene3D" id="2.60.480.10">
    <property type="entry name" value="eubacterium ventriosum atcc domain"/>
    <property type="match status" value="1"/>
</dbReference>
<comment type="caution">
    <text evidence="3">The sequence shown here is derived from an EMBL/GenBank/DDBJ whole genome shotgun (WGS) entry which is preliminary data.</text>
</comment>
<dbReference type="OrthoDB" id="9782754at2"/>
<dbReference type="Pfam" id="PF12164">
    <property type="entry name" value="SporV_AA"/>
    <property type="match status" value="1"/>
</dbReference>
<evidence type="ECO:0000259" key="2">
    <source>
        <dbReference type="Pfam" id="PF12164"/>
    </source>
</evidence>
<dbReference type="AlphaFoldDB" id="A0A917TIV5"/>
<gene>
    <name evidence="3" type="ORF">GCM10011351_05380</name>
</gene>
<sequence>MDTIVYLRMKKNINIESEVNIKLEDISYISGEPSLVSNLKSITIHKPSKQDQQIFVIEAFSVIQKLQQLLPHVNFQLLGPNQTLIHIIKKNKKAKIPFVLVIWILLFVGSAMTIMNFHFDVSMQAVQQRLHYLFTGEEQKRPLWMQIPYSIGLGLGMILFFNHLFKKKFNEEPSPLEIEMFKYQQNIDQYVNHYENNLNNPDDK</sequence>
<keyword evidence="1" id="KW-1133">Transmembrane helix</keyword>